<protein>
    <submittedName>
        <fullName evidence="1">13547_t:CDS:1</fullName>
    </submittedName>
</protein>
<feature type="non-terminal residue" evidence="1">
    <location>
        <position position="97"/>
    </location>
</feature>
<gene>
    <name evidence="1" type="ORF">AMORRO_LOCUS16373</name>
</gene>
<proteinExistence type="predicted"/>
<accession>A0A9N9NWM3</accession>
<reference evidence="1" key="1">
    <citation type="submission" date="2021-06" db="EMBL/GenBank/DDBJ databases">
        <authorList>
            <person name="Kallberg Y."/>
            <person name="Tangrot J."/>
            <person name="Rosling A."/>
        </authorList>
    </citation>
    <scope>NUCLEOTIDE SEQUENCE</scope>
    <source>
        <strain evidence="1">CL551</strain>
    </source>
</reference>
<evidence type="ECO:0000313" key="2">
    <source>
        <dbReference type="Proteomes" id="UP000789342"/>
    </source>
</evidence>
<keyword evidence="2" id="KW-1185">Reference proteome</keyword>
<organism evidence="1 2">
    <name type="scientific">Acaulospora morrowiae</name>
    <dbReference type="NCBI Taxonomy" id="94023"/>
    <lineage>
        <taxon>Eukaryota</taxon>
        <taxon>Fungi</taxon>
        <taxon>Fungi incertae sedis</taxon>
        <taxon>Mucoromycota</taxon>
        <taxon>Glomeromycotina</taxon>
        <taxon>Glomeromycetes</taxon>
        <taxon>Diversisporales</taxon>
        <taxon>Acaulosporaceae</taxon>
        <taxon>Acaulospora</taxon>
    </lineage>
</organism>
<comment type="caution">
    <text evidence="1">The sequence shown here is derived from an EMBL/GenBank/DDBJ whole genome shotgun (WGS) entry which is preliminary data.</text>
</comment>
<dbReference type="Proteomes" id="UP000789342">
    <property type="component" value="Unassembled WGS sequence"/>
</dbReference>
<evidence type="ECO:0000313" key="1">
    <source>
        <dbReference type="EMBL" id="CAG8767354.1"/>
    </source>
</evidence>
<name>A0A9N9NWM3_9GLOM</name>
<feature type="non-terminal residue" evidence="1">
    <location>
        <position position="1"/>
    </location>
</feature>
<sequence length="97" mass="11122">TDMTESLETETLENELEDLINQLLIINLLLAMEFINIDEDIADKKGTIIKEIADIVKSIGVEEKSKEVSVEKMFVYEVLKYITLLQNFISQNNLDVD</sequence>
<dbReference type="EMBL" id="CAJVPV010044360">
    <property type="protein sequence ID" value="CAG8767354.1"/>
    <property type="molecule type" value="Genomic_DNA"/>
</dbReference>
<dbReference type="AlphaFoldDB" id="A0A9N9NWM3"/>